<dbReference type="GO" id="GO:0004338">
    <property type="term" value="F:glucan exo-1,3-beta-glucosidase activity"/>
    <property type="evidence" value="ECO:0007669"/>
    <property type="project" value="TreeGrafter"/>
</dbReference>
<feature type="signal peptide" evidence="6">
    <location>
        <begin position="1"/>
        <end position="20"/>
    </location>
</feature>
<dbReference type="GO" id="GO:0009986">
    <property type="term" value="C:cell surface"/>
    <property type="evidence" value="ECO:0007669"/>
    <property type="project" value="TreeGrafter"/>
</dbReference>
<dbReference type="GeneID" id="28767075"/>
<evidence type="ECO:0000259" key="7">
    <source>
        <dbReference type="Pfam" id="PF00150"/>
    </source>
</evidence>
<keyword evidence="6" id="KW-0732">Signal</keyword>
<protein>
    <submittedName>
        <fullName evidence="8">Glycoside hydrolase</fullName>
    </submittedName>
</protein>
<dbReference type="InterPro" id="IPR017853">
    <property type="entry name" value="GH"/>
</dbReference>
<proteinExistence type="inferred from homology"/>
<comment type="similarity">
    <text evidence="1 5">Belongs to the glycosyl hydrolase 5 (cellulase A) family.</text>
</comment>
<keyword evidence="4" id="KW-0961">Cell wall biogenesis/degradation</keyword>
<dbReference type="RefSeq" id="XP_018042659.1">
    <property type="nucleotide sequence ID" value="XM_018183589.1"/>
</dbReference>
<dbReference type="InParanoid" id="A0A177CXJ9"/>
<dbReference type="Proteomes" id="UP000077069">
    <property type="component" value="Unassembled WGS sequence"/>
</dbReference>
<dbReference type="InterPro" id="IPR001547">
    <property type="entry name" value="Glyco_hydro_5"/>
</dbReference>
<gene>
    <name evidence="8" type="ORF">CC84DRAFT_1226428</name>
</gene>
<dbReference type="GO" id="GO:0009251">
    <property type="term" value="P:glucan catabolic process"/>
    <property type="evidence" value="ECO:0007669"/>
    <property type="project" value="TreeGrafter"/>
</dbReference>
<name>A0A177CXJ9_9PLEO</name>
<dbReference type="GO" id="GO:0071555">
    <property type="term" value="P:cell wall organization"/>
    <property type="evidence" value="ECO:0007669"/>
    <property type="project" value="UniProtKB-KW"/>
</dbReference>
<evidence type="ECO:0000256" key="5">
    <source>
        <dbReference type="RuleBase" id="RU361153"/>
    </source>
</evidence>
<keyword evidence="2 5" id="KW-0378">Hydrolase</keyword>
<evidence type="ECO:0000256" key="6">
    <source>
        <dbReference type="SAM" id="SignalP"/>
    </source>
</evidence>
<dbReference type="EMBL" id="KV441548">
    <property type="protein sequence ID" value="OAG12294.1"/>
    <property type="molecule type" value="Genomic_DNA"/>
</dbReference>
<dbReference type="PANTHER" id="PTHR31297">
    <property type="entry name" value="GLUCAN ENDO-1,6-BETA-GLUCOSIDASE B"/>
    <property type="match status" value="1"/>
</dbReference>
<accession>A0A177CXJ9</accession>
<evidence type="ECO:0000256" key="2">
    <source>
        <dbReference type="ARBA" id="ARBA00022801"/>
    </source>
</evidence>
<dbReference type="Pfam" id="PF00150">
    <property type="entry name" value="Cellulase"/>
    <property type="match status" value="1"/>
</dbReference>
<feature type="domain" description="Glycoside hydrolase family 5" evidence="7">
    <location>
        <begin position="99"/>
        <end position="323"/>
    </location>
</feature>
<evidence type="ECO:0000313" key="9">
    <source>
        <dbReference type="Proteomes" id="UP000077069"/>
    </source>
</evidence>
<evidence type="ECO:0000256" key="4">
    <source>
        <dbReference type="ARBA" id="ARBA00023316"/>
    </source>
</evidence>
<organism evidence="8 9">
    <name type="scientific">Paraphaeosphaeria sporulosa</name>
    <dbReference type="NCBI Taxonomy" id="1460663"/>
    <lineage>
        <taxon>Eukaryota</taxon>
        <taxon>Fungi</taxon>
        <taxon>Dikarya</taxon>
        <taxon>Ascomycota</taxon>
        <taxon>Pezizomycotina</taxon>
        <taxon>Dothideomycetes</taxon>
        <taxon>Pleosporomycetidae</taxon>
        <taxon>Pleosporales</taxon>
        <taxon>Massarineae</taxon>
        <taxon>Didymosphaeriaceae</taxon>
        <taxon>Paraphaeosphaeria</taxon>
    </lineage>
</organism>
<evidence type="ECO:0000313" key="8">
    <source>
        <dbReference type="EMBL" id="OAG12294.1"/>
    </source>
</evidence>
<dbReference type="STRING" id="1460663.A0A177CXJ9"/>
<evidence type="ECO:0000256" key="3">
    <source>
        <dbReference type="ARBA" id="ARBA00023295"/>
    </source>
</evidence>
<dbReference type="AlphaFoldDB" id="A0A177CXJ9"/>
<dbReference type="SUPFAM" id="SSF51445">
    <property type="entry name" value="(Trans)glycosidases"/>
    <property type="match status" value="1"/>
</dbReference>
<dbReference type="InterPro" id="IPR050386">
    <property type="entry name" value="Glycosyl_hydrolase_5"/>
</dbReference>
<keyword evidence="3 5" id="KW-0326">Glycosidase</keyword>
<dbReference type="Gene3D" id="3.20.20.80">
    <property type="entry name" value="Glycosidases"/>
    <property type="match status" value="1"/>
</dbReference>
<feature type="chain" id="PRO_5008058714" evidence="6">
    <location>
        <begin position="21"/>
        <end position="430"/>
    </location>
</feature>
<sequence>MHLRFSIAHVLELFWCAALATPLDSFSERGVAWDWSSTTNKVRGVNIGGWLVLEPFITPSIFWQYSSNDWTVGDEWSLCKKIGKTECRKALRAHWDSFVKLEDFRKIKKAGFNAVRIPVGYWSFLEIEWEYVSGAAPYLDKAIGWARKTGLKVIIDLHGAPKSQNGFDHSGHAIEWPRWGDGDSIPNTHKVLKILEEKYAKKSMNDVVIAIQPLNEPFLVKLDDNMVKQFYRDSYYNLRLISNDMPMMIHDGFERPSWMNNFLTPDDNNAHNVIIDHHEYQIFNSFEVAKSTDEHRQAVCRAADYWADSDKWIVVGEWSGAMTDCAPHLNGFKEGNRHEGTYKDDWWVGSCWGPILSGEVQHWEQWWKDDVRKYIETQLDVFENKTKGWIFWNFKTEGSAGDWDLFQLLDGGVFPQPITDRKFGKYCLNF</sequence>
<evidence type="ECO:0000256" key="1">
    <source>
        <dbReference type="ARBA" id="ARBA00005641"/>
    </source>
</evidence>
<dbReference type="PANTHER" id="PTHR31297:SF8">
    <property type="entry name" value="GLYCOSIDE HYDROLASE FAMILY 5 DOMAIN-CONTAINING PROTEIN"/>
    <property type="match status" value="1"/>
</dbReference>
<keyword evidence="9" id="KW-1185">Reference proteome</keyword>
<dbReference type="GO" id="GO:0005576">
    <property type="term" value="C:extracellular region"/>
    <property type="evidence" value="ECO:0007669"/>
    <property type="project" value="TreeGrafter"/>
</dbReference>
<dbReference type="OrthoDB" id="62120at2759"/>
<dbReference type="FunCoup" id="A0A177CXJ9">
    <property type="interactions" value="124"/>
</dbReference>
<reference evidence="8 9" key="1">
    <citation type="submission" date="2016-05" db="EMBL/GenBank/DDBJ databases">
        <title>Comparative analysis of secretome profiles of manganese(II)-oxidizing ascomycete fungi.</title>
        <authorList>
            <consortium name="DOE Joint Genome Institute"/>
            <person name="Zeiner C.A."/>
            <person name="Purvine S.O."/>
            <person name="Zink E.M."/>
            <person name="Wu S."/>
            <person name="Pasa-Tolic L."/>
            <person name="Chaput D.L."/>
            <person name="Haridas S."/>
            <person name="Grigoriev I.V."/>
            <person name="Santelli C.M."/>
            <person name="Hansel C.M."/>
        </authorList>
    </citation>
    <scope>NUCLEOTIDE SEQUENCE [LARGE SCALE GENOMIC DNA]</scope>
    <source>
        <strain evidence="8 9">AP3s5-JAC2a</strain>
    </source>
</reference>